<protein>
    <recommendedName>
        <fullName evidence="6">Peptidase S1 domain-containing protein</fullName>
    </recommendedName>
</protein>
<dbReference type="Gene3D" id="2.40.10.10">
    <property type="entry name" value="Trypsin-like serine proteases"/>
    <property type="match status" value="1"/>
</dbReference>
<dbReference type="OrthoDB" id="5565075at2759"/>
<feature type="signal peptide" evidence="5">
    <location>
        <begin position="1"/>
        <end position="17"/>
    </location>
</feature>
<evidence type="ECO:0000256" key="5">
    <source>
        <dbReference type="SAM" id="SignalP"/>
    </source>
</evidence>
<proteinExistence type="predicted"/>
<evidence type="ECO:0000256" key="2">
    <source>
        <dbReference type="ARBA" id="ARBA00022801"/>
    </source>
</evidence>
<dbReference type="InterPro" id="IPR009003">
    <property type="entry name" value="Peptidase_S1_PA"/>
</dbReference>
<evidence type="ECO:0000313" key="8">
    <source>
        <dbReference type="Proteomes" id="UP000494165"/>
    </source>
</evidence>
<dbReference type="GO" id="GO:0006508">
    <property type="term" value="P:proteolysis"/>
    <property type="evidence" value="ECO:0007669"/>
    <property type="project" value="UniProtKB-KW"/>
</dbReference>
<accession>A0A8S1CWJ4</accession>
<evidence type="ECO:0000256" key="4">
    <source>
        <dbReference type="ARBA" id="ARBA00023157"/>
    </source>
</evidence>
<dbReference type="PANTHER" id="PTHR24276">
    <property type="entry name" value="POLYSERASE-RELATED"/>
    <property type="match status" value="1"/>
</dbReference>
<gene>
    <name evidence="7" type="ORF">CLODIP_2_CD12844</name>
</gene>
<keyword evidence="8" id="KW-1185">Reference proteome</keyword>
<keyword evidence="4" id="KW-1015">Disulfide bond</keyword>
<dbReference type="SUPFAM" id="SSF50494">
    <property type="entry name" value="Trypsin-like serine proteases"/>
    <property type="match status" value="1"/>
</dbReference>
<dbReference type="InterPro" id="IPR018114">
    <property type="entry name" value="TRYPSIN_HIS"/>
</dbReference>
<dbReference type="GO" id="GO:0004252">
    <property type="term" value="F:serine-type endopeptidase activity"/>
    <property type="evidence" value="ECO:0007669"/>
    <property type="project" value="InterPro"/>
</dbReference>
<keyword evidence="1" id="KW-0645">Protease</keyword>
<dbReference type="Pfam" id="PF00089">
    <property type="entry name" value="Trypsin"/>
    <property type="match status" value="1"/>
</dbReference>
<sequence>MKTAVALTLVLSLAAQAVDWRQIQSNRNAIRESHAISNRIHNGKVAPLGLLPYQAAIGTFRGQRYNKCGGSLIKANKVLTAAHCCDGETNFKVVLGANNLDI</sequence>
<evidence type="ECO:0000256" key="1">
    <source>
        <dbReference type="ARBA" id="ARBA00022670"/>
    </source>
</evidence>
<dbReference type="Proteomes" id="UP000494165">
    <property type="component" value="Unassembled WGS sequence"/>
</dbReference>
<dbReference type="InterPro" id="IPR043504">
    <property type="entry name" value="Peptidase_S1_PA_chymotrypsin"/>
</dbReference>
<reference evidence="7 8" key="1">
    <citation type="submission" date="2020-04" db="EMBL/GenBank/DDBJ databases">
        <authorList>
            <person name="Alioto T."/>
            <person name="Alioto T."/>
            <person name="Gomez Garrido J."/>
        </authorList>
    </citation>
    <scope>NUCLEOTIDE SEQUENCE [LARGE SCALE GENOMIC DNA]</scope>
</reference>
<dbReference type="PANTHER" id="PTHR24276:SF94">
    <property type="entry name" value="AT20289P-RELATED"/>
    <property type="match status" value="1"/>
</dbReference>
<dbReference type="EMBL" id="CADEPI010000073">
    <property type="protein sequence ID" value="CAB3372502.1"/>
    <property type="molecule type" value="Genomic_DNA"/>
</dbReference>
<dbReference type="AlphaFoldDB" id="A0A8S1CWJ4"/>
<feature type="chain" id="PRO_5035823403" description="Peptidase S1 domain-containing protein" evidence="5">
    <location>
        <begin position="18"/>
        <end position="102"/>
    </location>
</feature>
<evidence type="ECO:0000256" key="3">
    <source>
        <dbReference type="ARBA" id="ARBA00022825"/>
    </source>
</evidence>
<evidence type="ECO:0000259" key="6">
    <source>
        <dbReference type="Pfam" id="PF00089"/>
    </source>
</evidence>
<evidence type="ECO:0000313" key="7">
    <source>
        <dbReference type="EMBL" id="CAB3372502.1"/>
    </source>
</evidence>
<dbReference type="InterPro" id="IPR001254">
    <property type="entry name" value="Trypsin_dom"/>
</dbReference>
<dbReference type="PROSITE" id="PS00134">
    <property type="entry name" value="TRYPSIN_HIS"/>
    <property type="match status" value="1"/>
</dbReference>
<organism evidence="7 8">
    <name type="scientific">Cloeon dipterum</name>
    <dbReference type="NCBI Taxonomy" id="197152"/>
    <lineage>
        <taxon>Eukaryota</taxon>
        <taxon>Metazoa</taxon>
        <taxon>Ecdysozoa</taxon>
        <taxon>Arthropoda</taxon>
        <taxon>Hexapoda</taxon>
        <taxon>Insecta</taxon>
        <taxon>Pterygota</taxon>
        <taxon>Palaeoptera</taxon>
        <taxon>Ephemeroptera</taxon>
        <taxon>Pisciforma</taxon>
        <taxon>Baetidae</taxon>
        <taxon>Cloeon</taxon>
    </lineage>
</organism>
<keyword evidence="5" id="KW-0732">Signal</keyword>
<dbReference type="InterPro" id="IPR050430">
    <property type="entry name" value="Peptidase_S1"/>
</dbReference>
<keyword evidence="2" id="KW-0378">Hydrolase</keyword>
<keyword evidence="3" id="KW-0720">Serine protease</keyword>
<comment type="caution">
    <text evidence="7">The sequence shown here is derived from an EMBL/GenBank/DDBJ whole genome shotgun (WGS) entry which is preliminary data.</text>
</comment>
<name>A0A8S1CWJ4_9INSE</name>
<feature type="domain" description="Peptidase S1" evidence="6">
    <location>
        <begin position="40"/>
        <end position="100"/>
    </location>
</feature>